<name>E6K115_PARDN</name>
<dbReference type="HOGENOM" id="CLU_016417_0_0_11"/>
<dbReference type="eggNOG" id="COG5632">
    <property type="taxonomic scope" value="Bacteria"/>
</dbReference>
<reference evidence="1 2" key="1">
    <citation type="submission" date="2010-12" db="EMBL/GenBank/DDBJ databases">
        <authorList>
            <person name="Muzny D."/>
            <person name="Qin X."/>
            <person name="Buhay C."/>
            <person name="Dugan-Rocha S."/>
            <person name="Ding Y."/>
            <person name="Chen G."/>
            <person name="Hawes A."/>
            <person name="Holder M."/>
            <person name="Jhangiani S."/>
            <person name="Johnson A."/>
            <person name="Khan Z."/>
            <person name="Li Z."/>
            <person name="Liu W."/>
            <person name="Liu X."/>
            <person name="Perez L."/>
            <person name="Shen H."/>
            <person name="Wang Q."/>
            <person name="Watt J."/>
            <person name="Xi L."/>
            <person name="Xin Y."/>
            <person name="Zhou J."/>
            <person name="Deng J."/>
            <person name="Jiang H."/>
            <person name="Liu Y."/>
            <person name="Qu J."/>
            <person name="Song X.-Z."/>
            <person name="Zhang L."/>
            <person name="Villasana D."/>
            <person name="Johnson A."/>
            <person name="Liu J."/>
            <person name="Liyanage D."/>
            <person name="Lorensuhewa L."/>
            <person name="Robinson T."/>
            <person name="Song A."/>
            <person name="Song B.-B."/>
            <person name="Dinh H."/>
            <person name="Thornton R."/>
            <person name="Coyle M."/>
            <person name="Francisco L."/>
            <person name="Jackson L."/>
            <person name="Javaid M."/>
            <person name="Korchina V."/>
            <person name="Kovar C."/>
            <person name="Mata R."/>
            <person name="Mathew T."/>
            <person name="Ngo R."/>
            <person name="Nguyen L."/>
            <person name="Nguyen N."/>
            <person name="Okwuonu G."/>
            <person name="Ongeri F."/>
            <person name="Pham C."/>
            <person name="Simmons D."/>
            <person name="Wilczek-Boney K."/>
            <person name="Hale W."/>
            <person name="Jakkamsetti A."/>
            <person name="Pham P."/>
            <person name="Ruth R."/>
            <person name="San Lucas F."/>
            <person name="Warren J."/>
            <person name="Zhang J."/>
            <person name="Zhao Z."/>
            <person name="Zhou C."/>
            <person name="Zhu D."/>
            <person name="Lee S."/>
            <person name="Bess C."/>
            <person name="Blankenburg K."/>
            <person name="Forbes L."/>
            <person name="Fu Q."/>
            <person name="Gubbala S."/>
            <person name="Hirani K."/>
            <person name="Jayaseelan J.C."/>
            <person name="Lara F."/>
            <person name="Munidasa M."/>
            <person name="Palculict T."/>
            <person name="Patil S."/>
            <person name="Pu L.-L."/>
            <person name="Saada N."/>
            <person name="Tang L."/>
            <person name="Weissenberger G."/>
            <person name="Zhu Y."/>
            <person name="Hemphill L."/>
            <person name="Shang Y."/>
            <person name="Youmans B."/>
            <person name="Ayvaz T."/>
            <person name="Ross M."/>
            <person name="Santibanez J."/>
            <person name="Aqrawi P."/>
            <person name="Gross S."/>
            <person name="Joshi V."/>
            <person name="Fowler G."/>
            <person name="Nazareth L."/>
            <person name="Reid J."/>
            <person name="Worley K."/>
            <person name="Petrosino J."/>
            <person name="Highlander S."/>
            <person name="Gibbs R."/>
        </authorList>
    </citation>
    <scope>NUCLEOTIDE SEQUENCE [LARGE SCALE GENOMIC DNA]</scope>
    <source>
        <strain evidence="1 2">DSM 10105</strain>
    </source>
</reference>
<dbReference type="Proteomes" id="UP000004946">
    <property type="component" value="Chromosome"/>
</dbReference>
<dbReference type="RefSeq" id="WP_006288914.1">
    <property type="nucleotide sequence ID" value="NZ_AP012333.1"/>
</dbReference>
<dbReference type="PATRIC" id="fig|864564.6.peg.1210"/>
<dbReference type="EMBL" id="AEON01000001">
    <property type="protein sequence ID" value="EFT83496.1"/>
    <property type="molecule type" value="Genomic_DNA"/>
</dbReference>
<evidence type="ECO:0000313" key="1">
    <source>
        <dbReference type="EMBL" id="EFT83496.1"/>
    </source>
</evidence>
<gene>
    <name evidence="1" type="primary">csd1</name>
    <name evidence="1" type="ORF">HMPREF0620_0501</name>
</gene>
<organism evidence="1 2">
    <name type="scientific">Parascardovia denticolens DSM 10105 = JCM 12538</name>
    <dbReference type="NCBI Taxonomy" id="864564"/>
    <lineage>
        <taxon>Bacteria</taxon>
        <taxon>Bacillati</taxon>
        <taxon>Actinomycetota</taxon>
        <taxon>Actinomycetes</taxon>
        <taxon>Bifidobacteriales</taxon>
        <taxon>Bifidobacteriaceae</taxon>
        <taxon>Parascardovia</taxon>
    </lineage>
</organism>
<evidence type="ECO:0000313" key="2">
    <source>
        <dbReference type="Proteomes" id="UP000004946"/>
    </source>
</evidence>
<accession>E6K115</accession>
<comment type="caution">
    <text evidence="1">The sequence shown here is derived from an EMBL/GenBank/DDBJ whole genome shotgun (WGS) entry which is preliminary data.</text>
</comment>
<keyword evidence="2" id="KW-1185">Reference proteome</keyword>
<dbReference type="KEGG" id="pdo:PSDT_1098"/>
<proteinExistence type="predicted"/>
<dbReference type="InterPro" id="IPR010144">
    <property type="entry name" value="CRISPR-assoc_prot_Csd1-typ"/>
</dbReference>
<dbReference type="Pfam" id="PF09709">
    <property type="entry name" value="Cas_Csd1"/>
    <property type="match status" value="1"/>
</dbReference>
<protein>
    <submittedName>
        <fullName evidence="1">CRISPR-associated protein, Csd1 family</fullName>
    </submittedName>
</protein>
<dbReference type="AlphaFoldDB" id="E6K115"/>
<sequence>MSLWSNLIQTYDAIQSVAGQEEATDNGEEGVGNVLLPLNCTILKTQICVTIDSDGELIRIEKGAKPKQIVIPCSEQSSGRTSKPVPHPLCDQLQYLDREIGGEKVDLYLDQLSRWKADNVYLNAIYWYVLKHSISEDAKQYGTDLLEKDNKGRFKDEKTGVRFAVEVPGGGDPHVENSDEIRKLWRTYLKKNVDQNGRDMLGLPFVSQAANFPKNIVKTAANSKLVSANDNANFTFRGRFAGRDDALRIDADTSQLIHLTLKWLVNTHGTLTDTQAIVLWAVQTPNEKIVEPSANSLDAVEALLADDEGIHNIQDALVETDYDYARQFGGLLRGFGNPKVLSNHYKTIVLVILDAATSGRLGVTFYREFEESQYFEQLMQWHVDMAWPLSRFDKANQKVVTYIGAPSYRDIINSAYSVEGDRSSKNYQRFSRIVKQQLIECMFGNRRMPKAILESAFHRATRPMSFGPDNLKEWWRSFEVTCSLWKKSFIDDALQSSNPMSSERKEKMMQLDTSRKDRDYLYGRLLALADRFENNVLYKQGIQGTRPTNAVKLMSNFVAKPSTTWLTLYKQLVPYIGASNGAPYFQNDIDDVVALFDGDDFEDNSPLSPAFLLGFSCQRRYSMEKAKERKEAATVNS</sequence>